<dbReference type="RefSeq" id="WP_158033033.1">
    <property type="nucleotide sequence ID" value="NZ_ML708612.1"/>
</dbReference>
<organism evidence="1 2">
    <name type="scientific">Kocuria coralli</name>
    <dbReference type="NCBI Taxonomy" id="1461025"/>
    <lineage>
        <taxon>Bacteria</taxon>
        <taxon>Bacillati</taxon>
        <taxon>Actinomycetota</taxon>
        <taxon>Actinomycetes</taxon>
        <taxon>Micrococcales</taxon>
        <taxon>Micrococcaceae</taxon>
        <taxon>Kocuria</taxon>
    </lineage>
</organism>
<evidence type="ECO:0000313" key="2">
    <source>
        <dbReference type="Proteomes" id="UP000325957"/>
    </source>
</evidence>
<gene>
    <name evidence="1" type="ORF">FCK90_04190</name>
</gene>
<evidence type="ECO:0000313" key="1">
    <source>
        <dbReference type="EMBL" id="KAA9395109.1"/>
    </source>
</evidence>
<comment type="caution">
    <text evidence="1">The sequence shown here is derived from an EMBL/GenBank/DDBJ whole genome shotgun (WGS) entry which is preliminary data.</text>
</comment>
<proteinExistence type="predicted"/>
<dbReference type="AlphaFoldDB" id="A0A5J5KZK6"/>
<accession>A0A5J5KZK6</accession>
<dbReference type="Proteomes" id="UP000325957">
    <property type="component" value="Unassembled WGS sequence"/>
</dbReference>
<evidence type="ECO:0008006" key="3">
    <source>
        <dbReference type="Google" id="ProtNLM"/>
    </source>
</evidence>
<name>A0A5J5KZK6_9MICC</name>
<protein>
    <recommendedName>
        <fullName evidence="3">AbiEi antitoxin C-terminal domain-containing protein</fullName>
    </recommendedName>
</protein>
<dbReference type="EMBL" id="SZWF01000003">
    <property type="protein sequence ID" value="KAA9395109.1"/>
    <property type="molecule type" value="Genomic_DNA"/>
</dbReference>
<sequence>MTVGPRFVRPGASSVPRQVSVRATAMAAGPDGSPAAQPTERDLWIIHQRGGPSAAELAAMTYAGEIRPLLGPVHISAGVAVTRQLRARAVQLAVPPALWSAGVLHRQTAAWFLSCAPEPARLQFMVHRGRRTTMRPSPASAPVPWEVRQLVYPEQDVDRFFGVAVTTPLRTAADLACWDQPHGFAALTVLLGAPHLTIDPAAVVRLLRAGRRMAQRERGVMRVRKACRHLGLPIPTV</sequence>
<keyword evidence="2" id="KW-1185">Reference proteome</keyword>
<reference evidence="1 2" key="1">
    <citation type="submission" date="2019-05" db="EMBL/GenBank/DDBJ databases">
        <title>Kocuria coralli sp. nov., a novel actinobacterium isolated from coral reef seawater.</title>
        <authorList>
            <person name="Li J."/>
        </authorList>
    </citation>
    <scope>NUCLEOTIDE SEQUENCE [LARGE SCALE GENOMIC DNA]</scope>
    <source>
        <strain evidence="1 2">SCSIO 13007</strain>
    </source>
</reference>
<dbReference type="OrthoDB" id="4802815at2"/>